<proteinExistence type="predicted"/>
<dbReference type="EMBL" id="JAIKTU010000002">
    <property type="protein sequence ID" value="MBY0754258.1"/>
    <property type="molecule type" value="Genomic_DNA"/>
</dbReference>
<gene>
    <name evidence="1" type="ORF">K5V21_02200</name>
</gene>
<protein>
    <submittedName>
        <fullName evidence="1">Uncharacterized protein</fullName>
    </submittedName>
</protein>
<organism evidence="1 2">
    <name type="scientific">Clostridium sardiniense</name>
    <name type="common">Clostridium absonum</name>
    <dbReference type="NCBI Taxonomy" id="29369"/>
    <lineage>
        <taxon>Bacteria</taxon>
        <taxon>Bacillati</taxon>
        <taxon>Bacillota</taxon>
        <taxon>Clostridia</taxon>
        <taxon>Eubacteriales</taxon>
        <taxon>Clostridiaceae</taxon>
        <taxon>Clostridium</taxon>
    </lineage>
</organism>
<dbReference type="RefSeq" id="WP_221858787.1">
    <property type="nucleotide sequence ID" value="NZ_JAIKTU010000002.1"/>
</dbReference>
<name>A0ABS7KTW0_CLOSR</name>
<dbReference type="Proteomes" id="UP001299068">
    <property type="component" value="Unassembled WGS sequence"/>
</dbReference>
<keyword evidence="2" id="KW-1185">Reference proteome</keyword>
<evidence type="ECO:0000313" key="1">
    <source>
        <dbReference type="EMBL" id="MBY0754258.1"/>
    </source>
</evidence>
<accession>A0ABS7KTW0</accession>
<reference evidence="1 2" key="1">
    <citation type="journal article" date="2021" name="Cell Host Microbe">
        <title>in vivo commensal control of Clostridioides difficile virulence.</title>
        <authorList>
            <person name="Girinathan B.P."/>
            <person name="Dibenedetto N."/>
            <person name="Worley J.N."/>
            <person name="Peltier J."/>
            <person name="Arrieta-Ortiz M.L."/>
            <person name="Rupa Christinal Immanuel S."/>
            <person name="Lavin R."/>
            <person name="Delaney M.L."/>
            <person name="Cummins C."/>
            <person name="Hoffmann M."/>
            <person name="Luo Y."/>
            <person name="Gonzalez-Escalona N."/>
            <person name="Allard M."/>
            <person name="Onderdonk A.B."/>
            <person name="Gerber G.K."/>
            <person name="Sonenshein A.L."/>
            <person name="Baliga N."/>
            <person name="Dupuy B."/>
            <person name="Bry L."/>
        </authorList>
    </citation>
    <scope>NUCLEOTIDE SEQUENCE [LARGE SCALE GENOMIC DNA]</scope>
    <source>
        <strain evidence="1 2">DSM 599</strain>
    </source>
</reference>
<evidence type="ECO:0000313" key="2">
    <source>
        <dbReference type="Proteomes" id="UP001299068"/>
    </source>
</evidence>
<sequence length="148" mass="17448">MDIIDFNKVYRDKIEKKAYESLSVVKLDDDSYLINDNSSFSDDIEYDFIKDSRFNEELADQIKEMKCKEGDCLSVTIKYYNDNDKNVLELVNLSSEEVIELNVDMNLDYDTRGKVVNFIAYNLDRDDLAVSFYLHYNFELLRDLVESI</sequence>
<comment type="caution">
    <text evidence="1">The sequence shown here is derived from an EMBL/GenBank/DDBJ whole genome shotgun (WGS) entry which is preliminary data.</text>
</comment>